<feature type="transmembrane region" description="Helical" evidence="1">
    <location>
        <begin position="34"/>
        <end position="53"/>
    </location>
</feature>
<keyword evidence="1" id="KW-1133">Transmembrane helix</keyword>
<protein>
    <recommendedName>
        <fullName evidence="4">Glycerophosphoryl diester phosphodiesterase membrane domain-containing protein</fullName>
    </recommendedName>
</protein>
<evidence type="ECO:0000313" key="3">
    <source>
        <dbReference type="Proteomes" id="UP000443582"/>
    </source>
</evidence>
<evidence type="ECO:0000256" key="1">
    <source>
        <dbReference type="SAM" id="Phobius"/>
    </source>
</evidence>
<dbReference type="EMBL" id="QDKL01000003">
    <property type="protein sequence ID" value="RZF20963.1"/>
    <property type="molecule type" value="Genomic_DNA"/>
</dbReference>
<feature type="transmembrane region" description="Helical" evidence="1">
    <location>
        <begin position="170"/>
        <end position="188"/>
    </location>
</feature>
<name>A0ABY0IDC7_9BACT</name>
<feature type="transmembrane region" description="Helical" evidence="1">
    <location>
        <begin position="65"/>
        <end position="90"/>
    </location>
</feature>
<reference evidence="3" key="1">
    <citation type="journal article" date="2019" name="Int. J. Syst. Evol. Microbiol.">
        <title>Halobacteriovorax valvorus sp. nov., a novel prokaryotic predator isolated from coastal seawater of China.</title>
        <authorList>
            <person name="Chen M.-X."/>
        </authorList>
    </citation>
    <scope>NUCLEOTIDE SEQUENCE [LARGE SCALE GENOMIC DNA]</scope>
    <source>
        <strain evidence="3">BL9</strain>
    </source>
</reference>
<evidence type="ECO:0000313" key="2">
    <source>
        <dbReference type="EMBL" id="RZF20963.1"/>
    </source>
</evidence>
<accession>A0ABY0IDC7</accession>
<keyword evidence="3" id="KW-1185">Reference proteome</keyword>
<feature type="transmembrane region" description="Helical" evidence="1">
    <location>
        <begin position="200"/>
        <end position="223"/>
    </location>
</feature>
<proteinExistence type="predicted"/>
<feature type="transmembrane region" description="Helical" evidence="1">
    <location>
        <begin position="102"/>
        <end position="127"/>
    </location>
</feature>
<dbReference type="Proteomes" id="UP000443582">
    <property type="component" value="Unassembled WGS sequence"/>
</dbReference>
<organism evidence="2 3">
    <name type="scientific">Halobacteriovorax vibrionivorans</name>
    <dbReference type="NCBI Taxonomy" id="2152716"/>
    <lineage>
        <taxon>Bacteria</taxon>
        <taxon>Pseudomonadati</taxon>
        <taxon>Bdellovibrionota</taxon>
        <taxon>Bacteriovoracia</taxon>
        <taxon>Bacteriovoracales</taxon>
        <taxon>Halobacteriovoraceae</taxon>
        <taxon>Halobacteriovorax</taxon>
    </lineage>
</organism>
<comment type="caution">
    <text evidence="2">The sequence shown here is derived from an EMBL/GenBank/DDBJ whole genome shotgun (WGS) entry which is preliminary data.</text>
</comment>
<gene>
    <name evidence="2" type="ORF">DAY19_13340</name>
</gene>
<sequence>MDMQDNSEIETVTSSQYGIIEAMYDAISIMKERLGPYSILFVFSFLLKAYAIYNANLGDMATDMKIIEAAIVNVLGAVFQSVLILNFFFFALNGLDFKIKKVLWDIPTYVFFGFLMSLLTVLGFALFVIPGLYVMYFYMALPMVAILFDQEGESNFKITKTKVSSLGGTYAIYFVLTMIISGVGTIVTNYAPGTGIPMGILYISCLILTLVQDVMAGLVVALFNKA</sequence>
<evidence type="ECO:0008006" key="4">
    <source>
        <dbReference type="Google" id="ProtNLM"/>
    </source>
</evidence>
<keyword evidence="1" id="KW-0812">Transmembrane</keyword>
<keyword evidence="1" id="KW-0472">Membrane</keyword>
<dbReference type="RefSeq" id="WP_115363294.1">
    <property type="nucleotide sequence ID" value="NZ_QDKL01000003.1"/>
</dbReference>